<dbReference type="KEGG" id="sfd:USDA257_c33520"/>
<feature type="domain" description="N-acetyltransferase" evidence="3">
    <location>
        <begin position="4"/>
        <end position="167"/>
    </location>
</feature>
<keyword evidence="1 4" id="KW-0808">Transferase</keyword>
<evidence type="ECO:0000259" key="3">
    <source>
        <dbReference type="PROSITE" id="PS51186"/>
    </source>
</evidence>
<evidence type="ECO:0000256" key="1">
    <source>
        <dbReference type="ARBA" id="ARBA00022679"/>
    </source>
</evidence>
<dbReference type="EMBL" id="CP003563">
    <property type="protein sequence ID" value="AFL51916.1"/>
    <property type="molecule type" value="Genomic_DNA"/>
</dbReference>
<name>I3X7R0_SINF2</name>
<dbReference type="STRING" id="1185652.USDA257_c33520"/>
<dbReference type="PATRIC" id="fig|1185652.3.peg.3482"/>
<sequence>MTEFFVRTASERDLEKVRALLTETWHATYDSLYGVDKVDELTARWHSIEALRARLQRKRAEFVVADNGGEIAGMGFAAMSETLPKTVILHQLYVLPKYQRQGIGRDMFAELETCFPDAERMRLEVEPENLHALAFYRAHGFSEVDRTSSCGEDGSGIPALVLEKRLP</sequence>
<dbReference type="InterPro" id="IPR050832">
    <property type="entry name" value="Bact_Acetyltransf"/>
</dbReference>
<dbReference type="HOGENOM" id="CLU_013985_18_3_5"/>
<organism evidence="4 5">
    <name type="scientific">Sinorhizobium fredii (strain USDA 257)</name>
    <dbReference type="NCBI Taxonomy" id="1185652"/>
    <lineage>
        <taxon>Bacteria</taxon>
        <taxon>Pseudomonadati</taxon>
        <taxon>Pseudomonadota</taxon>
        <taxon>Alphaproteobacteria</taxon>
        <taxon>Hyphomicrobiales</taxon>
        <taxon>Rhizobiaceae</taxon>
        <taxon>Sinorhizobium/Ensifer group</taxon>
        <taxon>Sinorhizobium</taxon>
    </lineage>
</organism>
<protein>
    <submittedName>
        <fullName evidence="4">Acetyltransferase</fullName>
    </submittedName>
</protein>
<proteinExistence type="predicted"/>
<evidence type="ECO:0000313" key="5">
    <source>
        <dbReference type="Proteomes" id="UP000006180"/>
    </source>
</evidence>
<dbReference type="Pfam" id="PF00583">
    <property type="entry name" value="Acetyltransf_1"/>
    <property type="match status" value="1"/>
</dbReference>
<dbReference type="Proteomes" id="UP000006180">
    <property type="component" value="Chromosome"/>
</dbReference>
<dbReference type="PROSITE" id="PS51186">
    <property type="entry name" value="GNAT"/>
    <property type="match status" value="1"/>
</dbReference>
<reference evidence="4 5" key="1">
    <citation type="journal article" date="2012" name="J. Bacteriol.">
        <title>Complete genome sequence of the broad-host-range strain Sinorhizobium fredii USDA257.</title>
        <authorList>
            <person name="Schuldes J."/>
            <person name="Rodriguez Orbegoso M."/>
            <person name="Schmeisser C."/>
            <person name="Krishnan H.B."/>
            <person name="Daniel R."/>
            <person name="Streit W.R."/>
        </authorList>
    </citation>
    <scope>NUCLEOTIDE SEQUENCE [LARGE SCALE GENOMIC DNA]</scope>
    <source>
        <strain evidence="4 5">USDA 257</strain>
    </source>
</reference>
<dbReference type="GO" id="GO:0016747">
    <property type="term" value="F:acyltransferase activity, transferring groups other than amino-acyl groups"/>
    <property type="evidence" value="ECO:0007669"/>
    <property type="project" value="InterPro"/>
</dbReference>
<dbReference type="SUPFAM" id="SSF55729">
    <property type="entry name" value="Acyl-CoA N-acyltransferases (Nat)"/>
    <property type="match status" value="1"/>
</dbReference>
<dbReference type="eggNOG" id="COG0456">
    <property type="taxonomic scope" value="Bacteria"/>
</dbReference>
<evidence type="ECO:0000256" key="2">
    <source>
        <dbReference type="ARBA" id="ARBA00023315"/>
    </source>
</evidence>
<dbReference type="InterPro" id="IPR016181">
    <property type="entry name" value="Acyl_CoA_acyltransferase"/>
</dbReference>
<dbReference type="InterPro" id="IPR000182">
    <property type="entry name" value="GNAT_dom"/>
</dbReference>
<dbReference type="RefSeq" id="WP_014764071.1">
    <property type="nucleotide sequence ID" value="NC_018000.1"/>
</dbReference>
<accession>I3X7R0</accession>
<dbReference type="AlphaFoldDB" id="I3X7R0"/>
<keyword evidence="2" id="KW-0012">Acyltransferase</keyword>
<gene>
    <name evidence="4" type="ORF">USDA257_c33520</name>
</gene>
<evidence type="ECO:0000313" key="4">
    <source>
        <dbReference type="EMBL" id="AFL51916.1"/>
    </source>
</evidence>
<dbReference type="PANTHER" id="PTHR43877">
    <property type="entry name" value="AMINOALKYLPHOSPHONATE N-ACETYLTRANSFERASE-RELATED-RELATED"/>
    <property type="match status" value="1"/>
</dbReference>
<dbReference type="Gene3D" id="3.40.630.30">
    <property type="match status" value="1"/>
</dbReference>
<dbReference type="PANTHER" id="PTHR43877:SF2">
    <property type="entry name" value="AMINOALKYLPHOSPHONATE N-ACETYLTRANSFERASE-RELATED"/>
    <property type="match status" value="1"/>
</dbReference>
<dbReference type="CDD" id="cd04301">
    <property type="entry name" value="NAT_SF"/>
    <property type="match status" value="1"/>
</dbReference>